<name>A0A7L2VE80_9AVES</name>
<dbReference type="InterPro" id="IPR014352">
    <property type="entry name" value="FERM/acyl-CoA-bd_prot_sf"/>
</dbReference>
<dbReference type="PANTHER" id="PTHR46221:SF2">
    <property type="entry name" value="FERM AND PDZ DOMAIN-CONTAINING PROTEIN 1"/>
    <property type="match status" value="1"/>
</dbReference>
<dbReference type="OrthoDB" id="5859304at2759"/>
<evidence type="ECO:0000313" key="5">
    <source>
        <dbReference type="Proteomes" id="UP000520535"/>
    </source>
</evidence>
<dbReference type="Pfam" id="PF00595">
    <property type="entry name" value="PDZ"/>
    <property type="match status" value="1"/>
</dbReference>
<feature type="compositionally biased region" description="Low complexity" evidence="1">
    <location>
        <begin position="583"/>
        <end position="600"/>
    </location>
</feature>
<dbReference type="CDD" id="cd13183">
    <property type="entry name" value="FERM_C_FRMPD1_FRMPD3_FRMPD4"/>
    <property type="match status" value="1"/>
</dbReference>
<dbReference type="Gene3D" id="2.30.42.10">
    <property type="match status" value="1"/>
</dbReference>
<keyword evidence="5" id="KW-1185">Reference proteome</keyword>
<dbReference type="SMART" id="SM00295">
    <property type="entry name" value="B41"/>
    <property type="match status" value="1"/>
</dbReference>
<evidence type="ECO:0000259" key="2">
    <source>
        <dbReference type="PROSITE" id="PS50057"/>
    </source>
</evidence>
<sequence>MEDLETNLIQARKACRIEQMVAKWLHRSQDSASRGRVSVTDSASDGSGQPASRVKLTVTVYKDLVLGHYGFEICPNLPLTIASVTAESTAEGKLQPGDQLLLINSTAVDHMSVERAADIIREAGDELLLTILRCTSGGPKSSFLTAEKRARLKTNPVKVRFAEEVLVNGHTQGNSLLCMPNVLKVYLENGQTKAFRFEMSTTVKDIVLTLKEKLSLRSIAHFALALEEQYNVAKIHLLHEEELIEQVVQKRESHDYRCLFRVCFVPKDPLDLLQEDPVAFEYLYLQSCSDVLQERFAVEMKCSVALRLAALHIQERIYACSQPQKVSLKYIERDWGIENFISPTLLQNMRGKDIKKAISYHMKRNQVLLDPRQKHMLAAVQVRLSYLQILGDLKLYNGKIFNATLMLQDRESYVALLVGAKYGVSQIINNKLNIITSLAEFANISRVELTEESEKVSMVKIYLQDLKVLTLLLESNSAKDLVCLIVGYYRLFVDANVSIFTWAQKNQQLHRVSAEEGYESRTCSDSEDSWELDSTSEHGLDTPAAYSSAHPVCHKEELGEHHSLEKDSTKPQVGESDQCNGGDNATDSTSEASDSANTESRGFKTSGSTDSVDALEEDELEACSSSRPEFFHFYTPTVQEMSSSDKSFFPICATGGSSRAETRDYFCFLQVPHAEEPGCEDNPSEQRGENLSASVLETKLSERNTMGYYSLCYSTSPAGSMERSNISSSPQQSPWKDGSAQEEALCGVEWTAEASDLILEPPPGFGDTSSEEEFYDAADRLSPPDALTAREGTDNSSCILKKPRCYSLGQNLMTRQTTREKHRKEKELTHAKSLRKRRSFLKTDYTSQVTFPLALPGSLQSCCSWPSPGPILAQPPAPPSSETITKDTELRHPAATQARRDPARTNPPSDPMEMEPDTMETKSVTDSVVSSISAVRLQGDQHREESTGIDTNVDSGLQPAVHSTFLTLKEAVCHPGEQSRAAQEGPSTKIDTGWLREETCVATEGWLAQVELEEVGEVMAAQHKAGDVPPFLSQEVTCPSNEQTLPPSADGLSMASVHEVAQDQDLLPAAGRHMMCEEPVLAPCEEKQTNHDSCTGNSSNSTTLQVRRGQLVKKEALWKVHDKNHVGFPDATQLLTDCSSTSGVITRLSWLSFGVRTDLASPSPSQERVDNARELLVSQETSGCLGADVVRREIATSPAEPFEKELISSQGLDEGEPRKAAGDVADSQPSPVQTPLPSEQATEVGKDSSLPPSPRLSISSGTIPLGSLGTKAGDHCASKHSFLCFNHKKDDQTPPDLMTTRSLGFSAMKKPSPPQLGMDKCSCQLSYISCFHRPDDKWEHETAIPMCNTFLRPLTTPPSSSCSLPGTPVRSYPVSIARDMVGWDPHVQALSQLKDQARISPADFSRFLAYTTELQEVVEKLSRNQATHLQDQCAEQGAESKGALGLVSRDLLSSCQELLKTEQPLKELQEALRVTFDHLVQLAVACFQVTHCQLCRQRQPELRAALVDVVGTYHQLVQAVNQQLCRQGCPDLGAKLLARQHTALTAAMFCLLQQFRAPLL</sequence>
<dbReference type="CDD" id="cd14473">
    <property type="entry name" value="FERM_B-lobe"/>
    <property type="match status" value="1"/>
</dbReference>
<dbReference type="PROSITE" id="PS50057">
    <property type="entry name" value="FERM_3"/>
    <property type="match status" value="1"/>
</dbReference>
<evidence type="ECO:0000313" key="4">
    <source>
        <dbReference type="EMBL" id="NXS55908.1"/>
    </source>
</evidence>
<feature type="region of interest" description="Disordered" evidence="1">
    <location>
        <begin position="560"/>
        <end position="621"/>
    </location>
</feature>
<feature type="region of interest" description="Disordered" evidence="1">
    <location>
        <begin position="871"/>
        <end position="921"/>
    </location>
</feature>
<dbReference type="CDD" id="cd21942">
    <property type="entry name" value="LGNbd_FRMPD1"/>
    <property type="match status" value="1"/>
</dbReference>
<dbReference type="InterPro" id="IPR036034">
    <property type="entry name" value="PDZ_sf"/>
</dbReference>
<accession>A0A7L2VE80</accession>
<dbReference type="Pfam" id="PF00373">
    <property type="entry name" value="FERM_M"/>
    <property type="match status" value="1"/>
</dbReference>
<feature type="domain" description="PDZ" evidence="3">
    <location>
        <begin position="57"/>
        <end position="135"/>
    </location>
</feature>
<dbReference type="FunFam" id="3.10.20.90:FF:000203">
    <property type="entry name" value="FERM and PDZ domain containing 1"/>
    <property type="match status" value="1"/>
</dbReference>
<dbReference type="FunFam" id="2.30.29.30:FF:000066">
    <property type="entry name" value="FERM and PDZ domain-containing protein 4"/>
    <property type="match status" value="1"/>
</dbReference>
<dbReference type="GO" id="GO:0005938">
    <property type="term" value="C:cell cortex"/>
    <property type="evidence" value="ECO:0007669"/>
    <property type="project" value="TreeGrafter"/>
</dbReference>
<feature type="compositionally biased region" description="Polar residues" evidence="1">
    <location>
        <begin position="1227"/>
        <end position="1241"/>
    </location>
</feature>
<dbReference type="PROSITE" id="PS50106">
    <property type="entry name" value="PDZ"/>
    <property type="match status" value="1"/>
</dbReference>
<evidence type="ECO:0000259" key="3">
    <source>
        <dbReference type="PROSITE" id="PS50106"/>
    </source>
</evidence>
<dbReference type="Gene3D" id="3.10.20.90">
    <property type="entry name" value="Phosphatidylinositol 3-kinase Catalytic Subunit, Chain A, domain 1"/>
    <property type="match status" value="1"/>
</dbReference>
<dbReference type="InterPro" id="IPR019749">
    <property type="entry name" value="Band_41_domain"/>
</dbReference>
<dbReference type="Proteomes" id="UP000520535">
    <property type="component" value="Unassembled WGS sequence"/>
</dbReference>
<feature type="compositionally biased region" description="Basic and acidic residues" evidence="1">
    <location>
        <begin position="512"/>
        <end position="524"/>
    </location>
</feature>
<dbReference type="SUPFAM" id="SSF50729">
    <property type="entry name" value="PH domain-like"/>
    <property type="match status" value="1"/>
</dbReference>
<dbReference type="SUPFAM" id="SSF54236">
    <property type="entry name" value="Ubiquitin-like"/>
    <property type="match status" value="1"/>
</dbReference>
<gene>
    <name evidence="4" type="primary">Frmpd1</name>
    <name evidence="4" type="ORF">BRALEP_R03955</name>
</gene>
<dbReference type="InterPro" id="IPR001478">
    <property type="entry name" value="PDZ"/>
</dbReference>
<comment type="caution">
    <text evidence="4">The sequence shown here is derived from an EMBL/GenBank/DDBJ whole genome shotgun (WGS) entry which is preliminary data.</text>
</comment>
<feature type="compositionally biased region" description="Basic and acidic residues" evidence="1">
    <location>
        <begin position="884"/>
        <end position="903"/>
    </location>
</feature>
<proteinExistence type="predicted"/>
<dbReference type="Gene3D" id="2.30.29.30">
    <property type="entry name" value="Pleckstrin-homology domain (PH domain)/Phosphotyrosine-binding domain (PTB)"/>
    <property type="match status" value="1"/>
</dbReference>
<dbReference type="EMBL" id="VYZX01012629">
    <property type="protein sequence ID" value="NXS55908.1"/>
    <property type="molecule type" value="Genomic_DNA"/>
</dbReference>
<organism evidence="4 5">
    <name type="scientific">Brachypteracias leptosomus</name>
    <name type="common">short-legged ground-roller</name>
    <dbReference type="NCBI Taxonomy" id="135165"/>
    <lineage>
        <taxon>Eukaryota</taxon>
        <taxon>Metazoa</taxon>
        <taxon>Chordata</taxon>
        <taxon>Craniata</taxon>
        <taxon>Vertebrata</taxon>
        <taxon>Euteleostomi</taxon>
        <taxon>Archelosauria</taxon>
        <taxon>Archosauria</taxon>
        <taxon>Dinosauria</taxon>
        <taxon>Saurischia</taxon>
        <taxon>Theropoda</taxon>
        <taxon>Coelurosauria</taxon>
        <taxon>Aves</taxon>
        <taxon>Neognathae</taxon>
        <taxon>Neoaves</taxon>
        <taxon>Telluraves</taxon>
        <taxon>Coraciimorphae</taxon>
        <taxon>Coraciiformes</taxon>
        <taxon>Brachypteraciidae</taxon>
        <taxon>Brachypteracias</taxon>
    </lineage>
</organism>
<feature type="compositionally biased region" description="Basic and acidic residues" evidence="1">
    <location>
        <begin position="560"/>
        <end position="569"/>
    </location>
</feature>
<dbReference type="CDD" id="cd17168">
    <property type="entry name" value="FERM_F1_FRMPD1"/>
    <property type="match status" value="1"/>
</dbReference>
<dbReference type="Pfam" id="PF21989">
    <property type="entry name" value="RA_2"/>
    <property type="match status" value="1"/>
</dbReference>
<dbReference type="Gene3D" id="1.20.80.10">
    <property type="match status" value="1"/>
</dbReference>
<feature type="domain" description="FERM" evidence="2">
    <location>
        <begin position="181"/>
        <end position="496"/>
    </location>
</feature>
<feature type="region of interest" description="Disordered" evidence="1">
    <location>
        <begin position="1200"/>
        <end position="1262"/>
    </location>
</feature>
<dbReference type="FunFam" id="1.20.80.10:FF:000009">
    <property type="entry name" value="FERM and PDZ domain containing 4"/>
    <property type="match status" value="1"/>
</dbReference>
<reference evidence="4 5" key="1">
    <citation type="submission" date="2019-09" db="EMBL/GenBank/DDBJ databases">
        <title>Bird 10,000 Genomes (B10K) Project - Family phase.</title>
        <authorList>
            <person name="Zhang G."/>
        </authorList>
    </citation>
    <scope>NUCLEOTIDE SEQUENCE [LARGE SCALE GENOMIC DNA]</scope>
    <source>
        <strain evidence="4">B10K-DU-012-52</strain>
    </source>
</reference>
<dbReference type="InterPro" id="IPR000299">
    <property type="entry name" value="FERM_domain"/>
</dbReference>
<dbReference type="InterPro" id="IPR019748">
    <property type="entry name" value="FERM_central"/>
</dbReference>
<feature type="non-terminal residue" evidence="4">
    <location>
        <position position="1560"/>
    </location>
</feature>
<dbReference type="SMART" id="SM00228">
    <property type="entry name" value="PDZ"/>
    <property type="match status" value="1"/>
</dbReference>
<dbReference type="SUPFAM" id="SSF47031">
    <property type="entry name" value="Second domain of FERM"/>
    <property type="match status" value="1"/>
</dbReference>
<dbReference type="SUPFAM" id="SSF50156">
    <property type="entry name" value="PDZ domain-like"/>
    <property type="match status" value="1"/>
</dbReference>
<dbReference type="PANTHER" id="PTHR46221">
    <property type="entry name" value="FERM AND PDZ DOMAIN-CONTAINING PROTEIN FAMILY MEMBER"/>
    <property type="match status" value="1"/>
</dbReference>
<feature type="non-terminal residue" evidence="4">
    <location>
        <position position="1"/>
    </location>
</feature>
<dbReference type="InterPro" id="IPR029071">
    <property type="entry name" value="Ubiquitin-like_domsf"/>
</dbReference>
<dbReference type="InterPro" id="IPR041779">
    <property type="entry name" value="FRMPD1/3/4_FERM_C"/>
</dbReference>
<dbReference type="InterPro" id="IPR011993">
    <property type="entry name" value="PH-like_dom_sf"/>
</dbReference>
<feature type="region of interest" description="Disordered" evidence="1">
    <location>
        <begin position="511"/>
        <end position="547"/>
    </location>
</feature>
<evidence type="ECO:0000256" key="1">
    <source>
        <dbReference type="SAM" id="MobiDB-lite"/>
    </source>
</evidence>
<dbReference type="GO" id="GO:0005886">
    <property type="term" value="C:plasma membrane"/>
    <property type="evidence" value="ECO:0007669"/>
    <property type="project" value="TreeGrafter"/>
</dbReference>
<protein>
    <submittedName>
        <fullName evidence="4">FRPD1 protein</fullName>
    </submittedName>
</protein>
<dbReference type="InterPro" id="IPR035963">
    <property type="entry name" value="FERM_2"/>
</dbReference>